<evidence type="ECO:0000313" key="3">
    <source>
        <dbReference type="EMBL" id="TPX16683.1"/>
    </source>
</evidence>
<dbReference type="GeneID" id="41971071"/>
<accession>A0A507BAW9</accession>
<organism evidence="3 4">
    <name type="scientific">Thyridium curvatum</name>
    <dbReference type="NCBI Taxonomy" id="1093900"/>
    <lineage>
        <taxon>Eukaryota</taxon>
        <taxon>Fungi</taxon>
        <taxon>Dikarya</taxon>
        <taxon>Ascomycota</taxon>
        <taxon>Pezizomycotina</taxon>
        <taxon>Sordariomycetes</taxon>
        <taxon>Sordariomycetidae</taxon>
        <taxon>Thyridiales</taxon>
        <taxon>Thyridiaceae</taxon>
        <taxon>Thyridium</taxon>
    </lineage>
</organism>
<feature type="compositionally biased region" description="Low complexity" evidence="1">
    <location>
        <begin position="271"/>
        <end position="289"/>
    </location>
</feature>
<feature type="compositionally biased region" description="Low complexity" evidence="1">
    <location>
        <begin position="935"/>
        <end position="947"/>
    </location>
</feature>
<evidence type="ECO:0000313" key="4">
    <source>
        <dbReference type="Proteomes" id="UP000319257"/>
    </source>
</evidence>
<feature type="region of interest" description="Disordered" evidence="1">
    <location>
        <begin position="1"/>
        <end position="72"/>
    </location>
</feature>
<feature type="region of interest" description="Disordered" evidence="1">
    <location>
        <begin position="195"/>
        <end position="340"/>
    </location>
</feature>
<feature type="region of interest" description="Disordered" evidence="1">
    <location>
        <begin position="1075"/>
        <end position="1140"/>
    </location>
</feature>
<dbReference type="PANTHER" id="PTHR39601:SF2">
    <property type="entry name" value="CHORIOGENIN HMINOR"/>
    <property type="match status" value="1"/>
</dbReference>
<feature type="region of interest" description="Disordered" evidence="1">
    <location>
        <begin position="932"/>
        <end position="1021"/>
    </location>
</feature>
<feature type="compositionally biased region" description="Gly residues" evidence="1">
    <location>
        <begin position="1105"/>
        <end position="1117"/>
    </location>
</feature>
<feature type="domain" description="DUF8004" evidence="2">
    <location>
        <begin position="536"/>
        <end position="628"/>
    </location>
</feature>
<dbReference type="InParanoid" id="A0A507BAW9"/>
<dbReference type="STRING" id="1093900.A0A507BAW9"/>
<proteinExistence type="predicted"/>
<feature type="compositionally biased region" description="Pro residues" evidence="1">
    <location>
        <begin position="951"/>
        <end position="967"/>
    </location>
</feature>
<reference evidence="3 4" key="1">
    <citation type="submission" date="2019-06" db="EMBL/GenBank/DDBJ databases">
        <title>Draft genome sequence of the filamentous fungus Phialemoniopsis curvata isolated from diesel fuel.</title>
        <authorList>
            <person name="Varaljay V.A."/>
            <person name="Lyon W.J."/>
            <person name="Crouch A.L."/>
            <person name="Drake C.E."/>
            <person name="Hollomon J.M."/>
            <person name="Nadeau L.J."/>
            <person name="Nunn H.S."/>
            <person name="Stevenson B.S."/>
            <person name="Bojanowski C.L."/>
            <person name="Crookes-Goodson W.J."/>
        </authorList>
    </citation>
    <scope>NUCLEOTIDE SEQUENCE [LARGE SCALE GENOMIC DNA]</scope>
    <source>
        <strain evidence="3 4">D216</strain>
    </source>
</reference>
<dbReference type="AlphaFoldDB" id="A0A507BAW9"/>
<feature type="compositionally biased region" description="Polar residues" evidence="1">
    <location>
        <begin position="1"/>
        <end position="10"/>
    </location>
</feature>
<dbReference type="InterPro" id="IPR058317">
    <property type="entry name" value="DUF8004"/>
</dbReference>
<feature type="compositionally biased region" description="Polar residues" evidence="1">
    <location>
        <begin position="44"/>
        <end position="54"/>
    </location>
</feature>
<protein>
    <recommendedName>
        <fullName evidence="2">DUF8004 domain-containing protein</fullName>
    </recommendedName>
</protein>
<name>A0A507BAW9_9PEZI</name>
<dbReference type="OrthoDB" id="5300331at2759"/>
<comment type="caution">
    <text evidence="3">The sequence shown here is derived from an EMBL/GenBank/DDBJ whole genome shotgun (WGS) entry which is preliminary data.</text>
</comment>
<dbReference type="Proteomes" id="UP000319257">
    <property type="component" value="Unassembled WGS sequence"/>
</dbReference>
<feature type="compositionally biased region" description="Basic and acidic residues" evidence="1">
    <location>
        <begin position="248"/>
        <end position="260"/>
    </location>
</feature>
<keyword evidence="4" id="KW-1185">Reference proteome</keyword>
<feature type="region of interest" description="Disordered" evidence="1">
    <location>
        <begin position="143"/>
        <end position="176"/>
    </location>
</feature>
<gene>
    <name evidence="3" type="ORF">E0L32_003624</name>
</gene>
<feature type="region of interest" description="Disordered" evidence="1">
    <location>
        <begin position="84"/>
        <end position="129"/>
    </location>
</feature>
<feature type="compositionally biased region" description="Pro residues" evidence="1">
    <location>
        <begin position="988"/>
        <end position="1004"/>
    </location>
</feature>
<dbReference type="PANTHER" id="PTHR39601">
    <property type="entry name" value="CHORIOGENIN HMINOR"/>
    <property type="match status" value="1"/>
</dbReference>
<feature type="compositionally biased region" description="Polar residues" evidence="1">
    <location>
        <begin position="219"/>
        <end position="232"/>
    </location>
</feature>
<feature type="compositionally biased region" description="Polar residues" evidence="1">
    <location>
        <begin position="329"/>
        <end position="340"/>
    </location>
</feature>
<evidence type="ECO:0000256" key="1">
    <source>
        <dbReference type="SAM" id="MobiDB-lite"/>
    </source>
</evidence>
<dbReference type="Pfam" id="PF26013">
    <property type="entry name" value="DUF8004"/>
    <property type="match status" value="1"/>
</dbReference>
<feature type="compositionally biased region" description="Pro residues" evidence="1">
    <location>
        <begin position="150"/>
        <end position="159"/>
    </location>
</feature>
<evidence type="ECO:0000259" key="2">
    <source>
        <dbReference type="Pfam" id="PF26013"/>
    </source>
</evidence>
<feature type="compositionally biased region" description="Pro residues" evidence="1">
    <location>
        <begin position="201"/>
        <end position="212"/>
    </location>
</feature>
<sequence length="1140" mass="122558">MSSSRGQDSTMPAHEAKAEAAHHHGSIPSIVANAAPDDAAGETGSISSSTTVLSKDTAAPEPVPGAARKRRKSTLQVLASLIPMLNTSERADIPPPVPLAASRSISRKPVGSSANASPSDHAHPASFSHNASLLPNIDQAPIGLGLAAPDLPPPPPPRPVNSQAPPAKQNFQPGLTLDTSSAVAEPDNMLRATAGTHDVPVLPPPYGPPPVPAKHDATPSGNSVPQQTQESPSVLHKTRQRAQSGTFHGDHKRKESDHHARLQPRRRTSNSPEPRGRSSSARPASNRNSLLGVGHAPEPREASKNSSDGGHSPAPDRGKIRRSFLPGSRSRSNSHDFGQSANGTAAAWVMSPESNAEYNLNLLTNGEKVPELWNESGTVYVYLYPKESGRGASFKVPSWIVGHSRVFNELIQAEMSSPVSARSRARSFGGRDSLSVADATRVASPPVPGEGETRLFIPNMSASNGQLAASNQPPMQDLERVVAIRNLFAFLTGQPLVGTTMHGNKFSAFFQIASLLREFDFSSADGSSFGEAVDLSFGFYVDQLGLADVRHSREKTIEALVLGEQMKSWTLYNEAFAHAVGKYTAILDIKSPLFHRVSLNTRQRLERAHIDLLNRQHNVNIRLESFDFPGIFAGTASSTSTAEYRNIRFNKWRTAFGDMRSFILKYYKTSFGNWPPKASSKKNPFSESGLNRQVLKALYSDLCSLYDLLVDRESLTPRVIDQEPEDLQDTTDTTILALRKILGEFDHSSPPVLPPIPFDTPKIPTMTTIRETYPDMPPKEQQRFDRSIQPHELQLILIKSYNLDADAVKTPFLDSFKEFEQKAARGSSEQELSEQRIGYWLFLYVVLQSLPMLVVDAPGLQYTEGVEYFLCEPPQGNLPWLEDAGEVRKMWYEVAGGASIVELSADVVMFSVEATYHRSHCWLAAKSWEEYAADQQQQQQQRTSPSGGPLPGAPPGLPPPELSPLEPPHATFQDMDPASMSSSSSMSGPPPTPPVAGPSPPPGLQPQMALRGRSPARTSAYRPSSIAIGLEPVDFPPQQPLDRSSRVFSAPVAPGGGGGLPRPSSTGNLQYVAAGSASSHPRGDSVAGPLGGGSSRLAPSATVGAGVGGETGGGGGSTFDDILQGMDGGKEKKKKGIFGF</sequence>
<dbReference type="RefSeq" id="XP_030998394.1">
    <property type="nucleotide sequence ID" value="XM_031137945.1"/>
</dbReference>
<feature type="compositionally biased region" description="Basic residues" evidence="1">
    <location>
        <begin position="1131"/>
        <end position="1140"/>
    </location>
</feature>
<dbReference type="EMBL" id="SKBQ01000016">
    <property type="protein sequence ID" value="TPX16683.1"/>
    <property type="molecule type" value="Genomic_DNA"/>
</dbReference>
<feature type="compositionally biased region" description="Low complexity" evidence="1">
    <location>
        <begin position="977"/>
        <end position="987"/>
    </location>
</feature>